<gene>
    <name evidence="1" type="ORF">EVAR_92810_1</name>
</gene>
<proteinExistence type="predicted"/>
<accession>A0A4C1TAW2</accession>
<name>A0A4C1TAW2_EUMVA</name>
<dbReference type="AlphaFoldDB" id="A0A4C1TAW2"/>
<protein>
    <submittedName>
        <fullName evidence="1">Uncharacterized protein</fullName>
    </submittedName>
</protein>
<organism evidence="1 2">
    <name type="scientific">Eumeta variegata</name>
    <name type="common">Bagworm moth</name>
    <name type="synonym">Eumeta japonica</name>
    <dbReference type="NCBI Taxonomy" id="151549"/>
    <lineage>
        <taxon>Eukaryota</taxon>
        <taxon>Metazoa</taxon>
        <taxon>Ecdysozoa</taxon>
        <taxon>Arthropoda</taxon>
        <taxon>Hexapoda</taxon>
        <taxon>Insecta</taxon>
        <taxon>Pterygota</taxon>
        <taxon>Neoptera</taxon>
        <taxon>Endopterygota</taxon>
        <taxon>Lepidoptera</taxon>
        <taxon>Glossata</taxon>
        <taxon>Ditrysia</taxon>
        <taxon>Tineoidea</taxon>
        <taxon>Psychidae</taxon>
        <taxon>Oiketicinae</taxon>
        <taxon>Eumeta</taxon>
    </lineage>
</organism>
<dbReference type="Proteomes" id="UP000299102">
    <property type="component" value="Unassembled WGS sequence"/>
</dbReference>
<comment type="caution">
    <text evidence="1">The sequence shown here is derived from an EMBL/GenBank/DDBJ whole genome shotgun (WGS) entry which is preliminary data.</text>
</comment>
<evidence type="ECO:0000313" key="1">
    <source>
        <dbReference type="EMBL" id="GBP11265.1"/>
    </source>
</evidence>
<sequence>MTVRLEGPWEVVGWVLVTPRTSPLRTTDRRETELFLCGHTPVSRSSRIASALALAARTDAAAGPRRRRALSMLF</sequence>
<reference evidence="1 2" key="1">
    <citation type="journal article" date="2019" name="Commun. Biol.">
        <title>The bagworm genome reveals a unique fibroin gene that provides high tensile strength.</title>
        <authorList>
            <person name="Kono N."/>
            <person name="Nakamura H."/>
            <person name="Ohtoshi R."/>
            <person name="Tomita M."/>
            <person name="Numata K."/>
            <person name="Arakawa K."/>
        </authorList>
    </citation>
    <scope>NUCLEOTIDE SEQUENCE [LARGE SCALE GENOMIC DNA]</scope>
</reference>
<evidence type="ECO:0000313" key="2">
    <source>
        <dbReference type="Proteomes" id="UP000299102"/>
    </source>
</evidence>
<dbReference type="EMBL" id="BGZK01000046">
    <property type="protein sequence ID" value="GBP11265.1"/>
    <property type="molecule type" value="Genomic_DNA"/>
</dbReference>
<keyword evidence="2" id="KW-1185">Reference proteome</keyword>